<dbReference type="OrthoDB" id="2426963at2759"/>
<accession>A0A9P6UG01</accession>
<feature type="compositionally biased region" description="Basic residues" evidence="1">
    <location>
        <begin position="237"/>
        <end position="246"/>
    </location>
</feature>
<keyword evidence="3" id="KW-1185">Reference proteome</keyword>
<evidence type="ECO:0000313" key="2">
    <source>
        <dbReference type="EMBL" id="KAG0290542.1"/>
    </source>
</evidence>
<evidence type="ECO:0000313" key="3">
    <source>
        <dbReference type="Proteomes" id="UP000823405"/>
    </source>
</evidence>
<reference evidence="2" key="1">
    <citation type="journal article" date="2020" name="Fungal Divers.">
        <title>Resolving the Mortierellaceae phylogeny through synthesis of multi-gene phylogenetics and phylogenomics.</title>
        <authorList>
            <person name="Vandepol N."/>
            <person name="Liber J."/>
            <person name="Desiro A."/>
            <person name="Na H."/>
            <person name="Kennedy M."/>
            <person name="Barry K."/>
            <person name="Grigoriev I.V."/>
            <person name="Miller A.N."/>
            <person name="O'Donnell K."/>
            <person name="Stajich J.E."/>
            <person name="Bonito G."/>
        </authorList>
    </citation>
    <scope>NUCLEOTIDE SEQUENCE</scope>
    <source>
        <strain evidence="2">NVP60</strain>
    </source>
</reference>
<evidence type="ECO:0000256" key="1">
    <source>
        <dbReference type="SAM" id="MobiDB-lite"/>
    </source>
</evidence>
<dbReference type="AlphaFoldDB" id="A0A9P6UG01"/>
<dbReference type="EMBL" id="JAAAIN010002732">
    <property type="protein sequence ID" value="KAG0290542.1"/>
    <property type="molecule type" value="Genomic_DNA"/>
</dbReference>
<dbReference type="Proteomes" id="UP000823405">
    <property type="component" value="Unassembled WGS sequence"/>
</dbReference>
<proteinExistence type="predicted"/>
<feature type="region of interest" description="Disordered" evidence="1">
    <location>
        <begin position="184"/>
        <end position="247"/>
    </location>
</feature>
<gene>
    <name evidence="2" type="ORF">BGZ97_006149</name>
</gene>
<sequence>MDDSIFFRTANVTRWNSKFHLIERVYEYRDLLEATAEELQQMQGVSKDERKKFNEFPNQLLSAEELDVLAEVIGLLRPAAEFTHWAGGSDYSTISQVYEKVHRLLPPVTTLQTEGAQTMHMHLANLINSAWPLDDISDGMLLANPGCAGSEIWGRENANQVVENAAEDAAATVAASEAAAETAAQGAGQDVAQDPLHGGVQVPRQVSGQGDPSDPFNDHTSDPPLGVDQLPDQIPYKKGRRPKPTNRLRAETLVYRAIIQRQVDLTIEERKAALASNSFNPLIDANEETMLHFAQVYAESCIVTYRAVLTNTTL</sequence>
<protein>
    <submittedName>
        <fullName evidence="2">Uncharacterized protein</fullName>
    </submittedName>
</protein>
<organism evidence="2 3">
    <name type="scientific">Linnemannia gamsii</name>
    <dbReference type="NCBI Taxonomy" id="64522"/>
    <lineage>
        <taxon>Eukaryota</taxon>
        <taxon>Fungi</taxon>
        <taxon>Fungi incertae sedis</taxon>
        <taxon>Mucoromycota</taxon>
        <taxon>Mortierellomycotina</taxon>
        <taxon>Mortierellomycetes</taxon>
        <taxon>Mortierellales</taxon>
        <taxon>Mortierellaceae</taxon>
        <taxon>Linnemannia</taxon>
    </lineage>
</organism>
<feature type="compositionally biased region" description="Low complexity" evidence="1">
    <location>
        <begin position="184"/>
        <end position="194"/>
    </location>
</feature>
<name>A0A9P6UG01_9FUNG</name>
<comment type="caution">
    <text evidence="2">The sequence shown here is derived from an EMBL/GenBank/DDBJ whole genome shotgun (WGS) entry which is preliminary data.</text>
</comment>